<feature type="site" description="Could play a key role in the communication between the regulatory and the substrate sites" evidence="9">
    <location>
        <position position="104"/>
    </location>
</feature>
<dbReference type="InterPro" id="IPR056818">
    <property type="entry name" value="GlmU/GlgC-like_hexapep"/>
</dbReference>
<dbReference type="PANTHER" id="PTHR43523:SF2">
    <property type="entry name" value="GLUCOSE-1-PHOSPHATE ADENYLYLTRANSFERASE"/>
    <property type="match status" value="1"/>
</dbReference>
<feature type="domain" description="Nucleotidyl transferase" evidence="10">
    <location>
        <begin position="16"/>
        <end position="282"/>
    </location>
</feature>
<evidence type="ECO:0000256" key="7">
    <source>
        <dbReference type="ARBA" id="ARBA00023056"/>
    </source>
</evidence>
<dbReference type="SUPFAM" id="SSF53448">
    <property type="entry name" value="Nucleotide-diphospho-sugar transferases"/>
    <property type="match status" value="1"/>
</dbReference>
<keyword evidence="3 9" id="KW-0808">Transferase</keyword>
<dbReference type="InterPro" id="IPR011004">
    <property type="entry name" value="Trimer_LpxA-like_sf"/>
</dbReference>
<evidence type="ECO:0000256" key="5">
    <source>
        <dbReference type="ARBA" id="ARBA00022741"/>
    </source>
</evidence>
<dbReference type="OMA" id="YPLTKMR"/>
<dbReference type="Pfam" id="PF24894">
    <property type="entry name" value="Hexapep_GlmU"/>
    <property type="match status" value="1"/>
</dbReference>
<dbReference type="InterPro" id="IPR011831">
    <property type="entry name" value="ADP-Glc_PPase"/>
</dbReference>
<dbReference type="GO" id="GO:0005978">
    <property type="term" value="P:glycogen biosynthetic process"/>
    <property type="evidence" value="ECO:0007669"/>
    <property type="project" value="UniProtKB-UniRule"/>
</dbReference>
<evidence type="ECO:0000256" key="4">
    <source>
        <dbReference type="ARBA" id="ARBA00022695"/>
    </source>
</evidence>
<evidence type="ECO:0000256" key="1">
    <source>
        <dbReference type="ARBA" id="ARBA00010443"/>
    </source>
</evidence>
<dbReference type="EC" id="2.7.7.27" evidence="9"/>
<keyword evidence="4 9" id="KW-0548">Nucleotidyltransferase</keyword>
<dbReference type="SUPFAM" id="SSF51161">
    <property type="entry name" value="Trimeric LpxA-like enzymes"/>
    <property type="match status" value="1"/>
</dbReference>
<dbReference type="Gene3D" id="2.160.10.10">
    <property type="entry name" value="Hexapeptide repeat proteins"/>
    <property type="match status" value="1"/>
</dbReference>
<feature type="binding site" evidence="9">
    <location>
        <position position="203"/>
    </location>
    <ligand>
        <name>alpha-D-glucose 1-phosphate</name>
        <dbReference type="ChEBI" id="CHEBI:58601"/>
    </ligand>
</feature>
<keyword evidence="2 9" id="KW-0321">Glycogen metabolism</keyword>
<evidence type="ECO:0000256" key="8">
    <source>
        <dbReference type="ARBA" id="ARBA00023277"/>
    </source>
</evidence>
<dbReference type="InterPro" id="IPR029044">
    <property type="entry name" value="Nucleotide-diphossugar_trans"/>
</dbReference>
<accession>A0A380RUX2</accession>
<dbReference type="AlphaFoldDB" id="A0A380RUX2"/>
<evidence type="ECO:0000313" key="12">
    <source>
        <dbReference type="EMBL" id="SUQ19306.1"/>
    </source>
</evidence>
<feature type="domain" description="Glucose-1-phosphate adenylyltransferase/Bifunctional protein GlmU-like C-terminal hexapeptide" evidence="11">
    <location>
        <begin position="304"/>
        <end position="407"/>
    </location>
</feature>
<comment type="subunit">
    <text evidence="9">Homotetramer.</text>
</comment>
<keyword evidence="7 9" id="KW-0320">Glycogen biosynthesis</keyword>
<dbReference type="NCBIfam" id="NF002023">
    <property type="entry name" value="PRK00844.1"/>
    <property type="match status" value="1"/>
</dbReference>
<comment type="function">
    <text evidence="9">Involved in the biosynthesis of ADP-glucose, a building block required for the elongation reactions to produce glycogen. Catalyzes the reaction between ATP and alpha-D-glucose 1-phosphate (G1P) to produce pyrophosphate and ADP-Glc.</text>
</comment>
<dbReference type="RefSeq" id="WP_014544985.1">
    <property type="nucleotide sequence ID" value="NZ_CACZHM010000020.1"/>
</dbReference>
<feature type="site" description="Could play a key role in the communication between the regulatory and the substrate sites" evidence="9">
    <location>
        <position position="67"/>
    </location>
</feature>
<dbReference type="GO" id="GO:0008878">
    <property type="term" value="F:glucose-1-phosphate adenylyltransferase activity"/>
    <property type="evidence" value="ECO:0007669"/>
    <property type="project" value="UniProtKB-UniRule"/>
</dbReference>
<evidence type="ECO:0000259" key="11">
    <source>
        <dbReference type="Pfam" id="PF24894"/>
    </source>
</evidence>
<evidence type="ECO:0000256" key="2">
    <source>
        <dbReference type="ARBA" id="ARBA00022600"/>
    </source>
</evidence>
<dbReference type="InterPro" id="IPR023049">
    <property type="entry name" value="GlgC_bac"/>
</dbReference>
<dbReference type="EMBL" id="UHJL01000001">
    <property type="protein sequence ID" value="SUQ19306.1"/>
    <property type="molecule type" value="Genomic_DNA"/>
</dbReference>
<dbReference type="Pfam" id="PF00483">
    <property type="entry name" value="NTP_transferase"/>
    <property type="match status" value="1"/>
</dbReference>
<dbReference type="CDD" id="cd04651">
    <property type="entry name" value="LbH_G1P_AT_C"/>
    <property type="match status" value="1"/>
</dbReference>
<name>A0A380RUX2_FIBSU</name>
<dbReference type="UniPathway" id="UPA00164"/>
<evidence type="ECO:0000313" key="13">
    <source>
        <dbReference type="Proteomes" id="UP000255423"/>
    </source>
</evidence>
<evidence type="ECO:0000256" key="3">
    <source>
        <dbReference type="ARBA" id="ARBA00022679"/>
    </source>
</evidence>
<feature type="binding site" evidence="9">
    <location>
        <position position="170"/>
    </location>
    <ligand>
        <name>alpha-D-glucose 1-phosphate</name>
        <dbReference type="ChEBI" id="CHEBI:58601"/>
    </ligand>
</feature>
<reference evidence="12 13" key="1">
    <citation type="submission" date="2017-08" db="EMBL/GenBank/DDBJ databases">
        <authorList>
            <person name="de Groot N.N."/>
        </authorList>
    </citation>
    <scope>NUCLEOTIDE SEQUENCE [LARGE SCALE GENOMIC DNA]</scope>
    <source>
        <strain evidence="12 13">HM2</strain>
    </source>
</reference>
<keyword evidence="6 9" id="KW-0067">ATP-binding</keyword>
<dbReference type="PANTHER" id="PTHR43523">
    <property type="entry name" value="GLUCOSE-1-PHOSPHATE ADENYLYLTRANSFERASE-RELATED"/>
    <property type="match status" value="1"/>
</dbReference>
<dbReference type="Proteomes" id="UP000255423">
    <property type="component" value="Unassembled WGS sequence"/>
</dbReference>
<dbReference type="PROSITE" id="PS00808">
    <property type="entry name" value="ADP_GLC_PYROPHOSPH_1"/>
    <property type="match status" value="1"/>
</dbReference>
<evidence type="ECO:0000256" key="9">
    <source>
        <dbReference type="HAMAP-Rule" id="MF_00624"/>
    </source>
</evidence>
<protein>
    <recommendedName>
        <fullName evidence="9">Glucose-1-phosphate adenylyltransferase</fullName>
        <ecNumber evidence="9">2.7.7.27</ecNumber>
    </recommendedName>
    <alternativeName>
        <fullName evidence="9">ADP-glucose pyrophosphorylase</fullName>
        <shortName evidence="9">ADPGlc PPase</shortName>
    </alternativeName>
    <alternativeName>
        <fullName evidence="9">ADP-glucose synthase</fullName>
    </alternativeName>
</protein>
<proteinExistence type="inferred from homology"/>
<gene>
    <name evidence="9" type="primary">glgC</name>
    <name evidence="12" type="ORF">SAMN05661053_0536</name>
</gene>
<comment type="similarity">
    <text evidence="1 9">Belongs to the bacterial/plant glucose-1-phosphate adenylyltransferase family.</text>
</comment>
<dbReference type="NCBIfam" id="NF001947">
    <property type="entry name" value="PRK00725.1"/>
    <property type="match status" value="1"/>
</dbReference>
<feature type="binding site" evidence="9">
    <location>
        <begin position="185"/>
        <end position="186"/>
    </location>
    <ligand>
        <name>alpha-D-glucose 1-phosphate</name>
        <dbReference type="ChEBI" id="CHEBI:58601"/>
    </ligand>
</feature>
<dbReference type="Gene3D" id="3.90.550.10">
    <property type="entry name" value="Spore Coat Polysaccharide Biosynthesis Protein SpsA, Chain A"/>
    <property type="match status" value="1"/>
</dbReference>
<dbReference type="InterPro" id="IPR005836">
    <property type="entry name" value="ADP_Glu_pyroP_CS"/>
</dbReference>
<organism evidence="12 13">
    <name type="scientific">Fibrobacter succinogenes</name>
    <name type="common">Bacteroides succinogenes</name>
    <dbReference type="NCBI Taxonomy" id="833"/>
    <lineage>
        <taxon>Bacteria</taxon>
        <taxon>Pseudomonadati</taxon>
        <taxon>Fibrobacterota</taxon>
        <taxon>Fibrobacteria</taxon>
        <taxon>Fibrobacterales</taxon>
        <taxon>Fibrobacteraceae</taxon>
        <taxon>Fibrobacter</taxon>
    </lineage>
</organism>
<comment type="catalytic activity">
    <reaction evidence="9">
        <text>alpha-D-glucose 1-phosphate + ATP + H(+) = ADP-alpha-D-glucose + diphosphate</text>
        <dbReference type="Rhea" id="RHEA:12120"/>
        <dbReference type="ChEBI" id="CHEBI:15378"/>
        <dbReference type="ChEBI" id="CHEBI:30616"/>
        <dbReference type="ChEBI" id="CHEBI:33019"/>
        <dbReference type="ChEBI" id="CHEBI:57498"/>
        <dbReference type="ChEBI" id="CHEBI:58601"/>
        <dbReference type="EC" id="2.7.7.27"/>
    </reaction>
</comment>
<sequence length="416" mass="46607">MSWSYSREHQKNILCMIMAGGQGSRLQPLTRDRAKPAVHFGGTYRIIDFVLNNFINSGIFKIKVLTQFKSDSLNKHISAAWSLNASLDQYVDLVPAQMRTGDEWYRGTADAIFQNINLITDERPDLVAIFGGDHIYKMDINQMIDFHLSRAALLTIAAIPVPVEEAREFGIIEIDADNRMIGFEEKPKEPKQMPNRPGWCLASMGNYLFTSKFLVRELLKGANDGATDFGKHIIPRLYKEYPVYVYDFNTNIVRGEKASTKGYWRDVGTLDAFFEANMDLCSENPPFDLYNNYWPIRTYNWNQPPARFFAGDNESHQGAAVDSIVSAGCIIGGGTVVKSILSPGVTIQKDALVEESILFPNVTIGPGAKVRRAIVEKGLHIPAGFQIGYDLERDKQLFHVTESGIVVLAKDTIIKA</sequence>
<dbReference type="PROSITE" id="PS00809">
    <property type="entry name" value="ADP_GLC_PYROPHOSPH_2"/>
    <property type="match status" value="1"/>
</dbReference>
<evidence type="ECO:0000259" key="10">
    <source>
        <dbReference type="Pfam" id="PF00483"/>
    </source>
</evidence>
<keyword evidence="5 9" id="KW-0547">Nucleotide-binding</keyword>
<dbReference type="GO" id="GO:0005524">
    <property type="term" value="F:ATP binding"/>
    <property type="evidence" value="ECO:0007669"/>
    <property type="project" value="UniProtKB-KW"/>
</dbReference>
<keyword evidence="8 9" id="KW-0119">Carbohydrate metabolism</keyword>
<feature type="binding site" evidence="9">
    <location>
        <position position="105"/>
    </location>
    <ligand>
        <name>alpha-D-glucose 1-phosphate</name>
        <dbReference type="ChEBI" id="CHEBI:58601"/>
    </ligand>
</feature>
<dbReference type="InterPro" id="IPR005835">
    <property type="entry name" value="NTP_transferase_dom"/>
</dbReference>
<evidence type="ECO:0000256" key="6">
    <source>
        <dbReference type="ARBA" id="ARBA00022840"/>
    </source>
</evidence>
<comment type="pathway">
    <text evidence="9">Glycan biosynthesis; glycogen biosynthesis.</text>
</comment>
<dbReference type="NCBIfam" id="TIGR02091">
    <property type="entry name" value="glgC"/>
    <property type="match status" value="1"/>
</dbReference>
<dbReference type="CDD" id="cd02508">
    <property type="entry name" value="ADP_Glucose_PP"/>
    <property type="match status" value="1"/>
</dbReference>
<dbReference type="HAMAP" id="MF_00624">
    <property type="entry name" value="GlgC"/>
    <property type="match status" value="1"/>
</dbReference>